<keyword evidence="2" id="KW-1185">Reference proteome</keyword>
<dbReference type="AlphaFoldDB" id="A0AAD5F4H5"/>
<dbReference type="EMBL" id="JAJFAZ020000001">
    <property type="protein sequence ID" value="KAI5352924.1"/>
    <property type="molecule type" value="Genomic_DNA"/>
</dbReference>
<sequence>MWRNLAKQMQFTESKLPLMVFLGFATTPKAMQAFAEAIASTDGEEDSSGSEEIQEMLEDLIRENNMVESHFKQPKRVVVVWE</sequence>
<proteinExistence type="predicted"/>
<accession>A0AAD5F4H5</accession>
<name>A0AAD5F4H5_PRUDU</name>
<protein>
    <submittedName>
        <fullName evidence="1">Uncharacterized protein</fullName>
    </submittedName>
</protein>
<organism evidence="1 2">
    <name type="scientific">Prunus dulcis</name>
    <name type="common">Almond</name>
    <name type="synonym">Amygdalus dulcis</name>
    <dbReference type="NCBI Taxonomy" id="3755"/>
    <lineage>
        <taxon>Eukaryota</taxon>
        <taxon>Viridiplantae</taxon>
        <taxon>Streptophyta</taxon>
        <taxon>Embryophyta</taxon>
        <taxon>Tracheophyta</taxon>
        <taxon>Spermatophyta</taxon>
        <taxon>Magnoliopsida</taxon>
        <taxon>eudicotyledons</taxon>
        <taxon>Gunneridae</taxon>
        <taxon>Pentapetalae</taxon>
        <taxon>rosids</taxon>
        <taxon>fabids</taxon>
        <taxon>Rosales</taxon>
        <taxon>Rosaceae</taxon>
        <taxon>Amygdaloideae</taxon>
        <taxon>Amygdaleae</taxon>
        <taxon>Prunus</taxon>
    </lineage>
</organism>
<comment type="caution">
    <text evidence="1">The sequence shown here is derived from an EMBL/GenBank/DDBJ whole genome shotgun (WGS) entry which is preliminary data.</text>
</comment>
<reference evidence="1 2" key="1">
    <citation type="journal article" date="2022" name="G3 (Bethesda)">
        <title>Whole-genome sequence and methylome profiling of the almond [Prunus dulcis (Mill.) D.A. Webb] cultivar 'Nonpareil'.</title>
        <authorList>
            <person name="D'Amico-Willman K.M."/>
            <person name="Ouma W.Z."/>
            <person name="Meulia T."/>
            <person name="Sideli G.M."/>
            <person name="Gradziel T.M."/>
            <person name="Fresnedo-Ramirez J."/>
        </authorList>
    </citation>
    <scope>NUCLEOTIDE SEQUENCE [LARGE SCALE GENOMIC DNA]</scope>
    <source>
        <strain evidence="1">Clone GOH B32 T37-40</strain>
    </source>
</reference>
<gene>
    <name evidence="1" type="ORF">L3X38_005816</name>
</gene>
<dbReference type="Proteomes" id="UP001054821">
    <property type="component" value="Chromosome 1"/>
</dbReference>
<evidence type="ECO:0000313" key="1">
    <source>
        <dbReference type="EMBL" id="KAI5352924.1"/>
    </source>
</evidence>
<evidence type="ECO:0000313" key="2">
    <source>
        <dbReference type="Proteomes" id="UP001054821"/>
    </source>
</evidence>